<dbReference type="Pfam" id="PF06825">
    <property type="entry name" value="HSBP1"/>
    <property type="match status" value="1"/>
</dbReference>
<dbReference type="InterPro" id="IPR009643">
    <property type="entry name" value="HS1-bd"/>
</dbReference>
<organism evidence="2 3">
    <name type="scientific">Huso huso</name>
    <name type="common">Beluga</name>
    <name type="synonym">Acipenser huso</name>
    <dbReference type="NCBI Taxonomy" id="61971"/>
    <lineage>
        <taxon>Eukaryota</taxon>
        <taxon>Metazoa</taxon>
        <taxon>Chordata</taxon>
        <taxon>Craniata</taxon>
        <taxon>Vertebrata</taxon>
        <taxon>Euteleostomi</taxon>
        <taxon>Actinopterygii</taxon>
        <taxon>Chondrostei</taxon>
        <taxon>Acipenseriformes</taxon>
        <taxon>Acipenseridae</taxon>
        <taxon>Huso</taxon>
    </lineage>
</organism>
<feature type="non-terminal residue" evidence="2">
    <location>
        <position position="1"/>
    </location>
</feature>
<name>A0ABR1A1G6_HUSHU</name>
<comment type="caution">
    <text evidence="2">The sequence shown here is derived from an EMBL/GenBank/DDBJ whole genome shotgun (WGS) entry which is preliminary data.</text>
</comment>
<protein>
    <submittedName>
        <fullName evidence="2">Heat shock factor-binding protein 1-like</fullName>
    </submittedName>
</protein>
<keyword evidence="3" id="KW-1185">Reference proteome</keyword>
<accession>A0ABR1A1G6</accession>
<gene>
    <name evidence="2" type="ORF">HHUSO_G5615</name>
</gene>
<comment type="similarity">
    <text evidence="1">Belongs to the HSBP1 family.</text>
</comment>
<dbReference type="EMBL" id="JAHFZB010000004">
    <property type="protein sequence ID" value="KAK6490920.1"/>
    <property type="molecule type" value="Genomic_DNA"/>
</dbReference>
<evidence type="ECO:0000256" key="1">
    <source>
        <dbReference type="ARBA" id="ARBA00006349"/>
    </source>
</evidence>
<evidence type="ECO:0000313" key="3">
    <source>
        <dbReference type="Proteomes" id="UP001369086"/>
    </source>
</evidence>
<dbReference type="Proteomes" id="UP001369086">
    <property type="component" value="Unassembled WGS sequence"/>
</dbReference>
<proteinExistence type="inferred from homology"/>
<sequence>KETTRNQQHMMADGNPTSVQDLTAFVSYGIVINNSSKTVKIFFFNIILDEMGTRIDDLEKNVSDLMTLAGIDEPVEDGKVKKDIIV</sequence>
<dbReference type="PANTHER" id="PTHR19424">
    <property type="entry name" value="HEAT SHOCK FACTOR BINDING PROTEIN 1"/>
    <property type="match status" value="1"/>
</dbReference>
<reference evidence="2 3" key="1">
    <citation type="submission" date="2021-05" db="EMBL/GenBank/DDBJ databases">
        <authorList>
            <person name="Zahm M."/>
            <person name="Klopp C."/>
            <person name="Cabau C."/>
            <person name="Kuhl H."/>
            <person name="Suciu R."/>
            <person name="Ciorpac M."/>
            <person name="Holostenco D."/>
            <person name="Gessner J."/>
            <person name="Wuertz S."/>
            <person name="Hohne C."/>
            <person name="Stock M."/>
            <person name="Gislard M."/>
            <person name="Lluch J."/>
            <person name="Milhes M."/>
            <person name="Lampietro C."/>
            <person name="Lopez Roques C."/>
            <person name="Donnadieu C."/>
            <person name="Du K."/>
            <person name="Schartl M."/>
            <person name="Guiguen Y."/>
        </authorList>
    </citation>
    <scope>NUCLEOTIDE SEQUENCE [LARGE SCALE GENOMIC DNA]</scope>
    <source>
        <strain evidence="2">Hh-F2</strain>
        <tissue evidence="2">Blood</tissue>
    </source>
</reference>
<evidence type="ECO:0000313" key="2">
    <source>
        <dbReference type="EMBL" id="KAK6490920.1"/>
    </source>
</evidence>
<dbReference type="PANTHER" id="PTHR19424:SF0">
    <property type="entry name" value="HEAT SHOCK FACTOR BINDING PROTEIN 1"/>
    <property type="match status" value="1"/>
</dbReference>